<reference evidence="7 8" key="1">
    <citation type="submission" date="2019-08" db="EMBL/GenBank/DDBJ databases">
        <title>Highly reduced genomes of protist endosymbionts show evolutionary convergence.</title>
        <authorList>
            <person name="George E."/>
            <person name="Husnik F."/>
            <person name="Tashyreva D."/>
            <person name="Prokopchuk G."/>
            <person name="Horak A."/>
            <person name="Kwong W.K."/>
            <person name="Lukes J."/>
            <person name="Keeling P.J."/>
        </authorList>
    </citation>
    <scope>NUCLEOTIDE SEQUENCE [LARGE SCALE GENOMIC DNA]</scope>
    <source>
        <strain evidence="7">1621</strain>
    </source>
</reference>
<name>A0A5C0UKJ8_9RICK</name>
<feature type="compositionally biased region" description="Basic and acidic residues" evidence="6">
    <location>
        <begin position="32"/>
        <end position="53"/>
    </location>
</feature>
<evidence type="ECO:0000256" key="3">
    <source>
        <dbReference type="ARBA" id="ARBA00023274"/>
    </source>
</evidence>
<comment type="similarity">
    <text evidence="1 5">Belongs to the bacterial ribosomal protein bS21 family.</text>
</comment>
<evidence type="ECO:0000256" key="4">
    <source>
        <dbReference type="ARBA" id="ARBA00035135"/>
    </source>
</evidence>
<dbReference type="GO" id="GO:0005840">
    <property type="term" value="C:ribosome"/>
    <property type="evidence" value="ECO:0007669"/>
    <property type="project" value="UniProtKB-KW"/>
</dbReference>
<dbReference type="GO" id="GO:0006412">
    <property type="term" value="P:translation"/>
    <property type="evidence" value="ECO:0007669"/>
    <property type="project" value="UniProtKB-UniRule"/>
</dbReference>
<dbReference type="NCBIfam" id="TIGR00030">
    <property type="entry name" value="S21p"/>
    <property type="match status" value="1"/>
</dbReference>
<dbReference type="Proteomes" id="UP000323844">
    <property type="component" value="Chromosome"/>
</dbReference>
<dbReference type="KEGG" id="snay:FZC37_00275"/>
<evidence type="ECO:0000313" key="7">
    <source>
        <dbReference type="EMBL" id="QEK39384.1"/>
    </source>
</evidence>
<dbReference type="Pfam" id="PF01165">
    <property type="entry name" value="Ribosomal_S21"/>
    <property type="match status" value="1"/>
</dbReference>
<dbReference type="RefSeq" id="WP_148951745.1">
    <property type="nucleotide sequence ID" value="NZ_CP043312.1"/>
</dbReference>
<keyword evidence="2 5" id="KW-0689">Ribosomal protein</keyword>
<dbReference type="GO" id="GO:1990904">
    <property type="term" value="C:ribonucleoprotein complex"/>
    <property type="evidence" value="ECO:0007669"/>
    <property type="project" value="UniProtKB-KW"/>
</dbReference>
<feature type="region of interest" description="Disordered" evidence="6">
    <location>
        <begin position="32"/>
        <end position="70"/>
    </location>
</feature>
<gene>
    <name evidence="5 7" type="primary">rpsU</name>
    <name evidence="7" type="ORF">FZC37_00275</name>
</gene>
<dbReference type="InterPro" id="IPR001911">
    <property type="entry name" value="Ribosomal_bS21"/>
</dbReference>
<dbReference type="HAMAP" id="MF_00358">
    <property type="entry name" value="Ribosomal_bS21"/>
    <property type="match status" value="1"/>
</dbReference>
<evidence type="ECO:0000256" key="6">
    <source>
        <dbReference type="SAM" id="MobiDB-lite"/>
    </source>
</evidence>
<dbReference type="AlphaFoldDB" id="A0A5C0UKJ8"/>
<keyword evidence="3 5" id="KW-0687">Ribonucleoprotein</keyword>
<evidence type="ECO:0000256" key="1">
    <source>
        <dbReference type="ARBA" id="ARBA00006640"/>
    </source>
</evidence>
<dbReference type="EMBL" id="CP043312">
    <property type="protein sequence ID" value="QEK39384.1"/>
    <property type="molecule type" value="Genomic_DNA"/>
</dbReference>
<proteinExistence type="inferred from homology"/>
<evidence type="ECO:0000256" key="2">
    <source>
        <dbReference type="ARBA" id="ARBA00022980"/>
    </source>
</evidence>
<evidence type="ECO:0000256" key="5">
    <source>
        <dbReference type="HAMAP-Rule" id="MF_00358"/>
    </source>
</evidence>
<organism evidence="7 8">
    <name type="scientific">Candidatus Sneabacter namystus</name>
    <dbReference type="NCBI Taxonomy" id="2601646"/>
    <lineage>
        <taxon>Bacteria</taxon>
        <taxon>Pseudomonadati</taxon>
        <taxon>Pseudomonadota</taxon>
        <taxon>Alphaproteobacteria</taxon>
        <taxon>Rickettsiales</taxon>
        <taxon>Rickettsiaceae</taxon>
        <taxon>Rickettsieae</taxon>
        <taxon>Candidatus Sneabacter</taxon>
    </lineage>
</organism>
<accession>A0A5C0UKJ8</accession>
<dbReference type="GO" id="GO:0003735">
    <property type="term" value="F:structural constituent of ribosome"/>
    <property type="evidence" value="ECO:0007669"/>
    <property type="project" value="InterPro"/>
</dbReference>
<keyword evidence="8" id="KW-1185">Reference proteome</keyword>
<evidence type="ECO:0000313" key="8">
    <source>
        <dbReference type="Proteomes" id="UP000323844"/>
    </source>
</evidence>
<sequence>MSKIVVGCSSNTDATLKILQKRLRQELRFSKMRERRHYESPSEKSRRRSAEASKRRRKTRFGRAPVISAI</sequence>
<protein>
    <recommendedName>
        <fullName evidence="4 5">Small ribosomal subunit protein bS21</fullName>
    </recommendedName>
</protein>